<evidence type="ECO:0000256" key="2">
    <source>
        <dbReference type="ARBA" id="ARBA00008607"/>
    </source>
</evidence>
<dbReference type="EC" id="2.3.1.48" evidence="3"/>
<dbReference type="EMBL" id="BDRX01000095">
    <property type="protein sequence ID" value="GBF97233.1"/>
    <property type="molecule type" value="Genomic_DNA"/>
</dbReference>
<evidence type="ECO:0000256" key="5">
    <source>
        <dbReference type="ARBA" id="ARBA00022853"/>
    </source>
</evidence>
<evidence type="ECO:0000313" key="17">
    <source>
        <dbReference type="Proteomes" id="UP000247498"/>
    </source>
</evidence>
<evidence type="ECO:0000256" key="9">
    <source>
        <dbReference type="ARBA" id="ARBA00023163"/>
    </source>
</evidence>
<dbReference type="Proteomes" id="UP000247498">
    <property type="component" value="Unassembled WGS sequence"/>
</dbReference>
<dbReference type="STRING" id="307507.A0A2V0PH37"/>
<feature type="domain" description="Bromo" evidence="14">
    <location>
        <begin position="277"/>
        <end position="348"/>
    </location>
</feature>
<dbReference type="GO" id="GO:0000123">
    <property type="term" value="C:histone acetyltransferase complex"/>
    <property type="evidence" value="ECO:0007669"/>
    <property type="project" value="TreeGrafter"/>
</dbReference>
<dbReference type="PANTHER" id="PTHR45750:SF3">
    <property type="entry name" value="HISTONE ACETYLTRANSFERASE"/>
    <property type="match status" value="1"/>
</dbReference>
<dbReference type="GO" id="GO:0005634">
    <property type="term" value="C:nucleus"/>
    <property type="evidence" value="ECO:0007669"/>
    <property type="project" value="UniProtKB-SubCell"/>
</dbReference>
<dbReference type="InterPro" id="IPR036427">
    <property type="entry name" value="Bromodomain-like_sf"/>
</dbReference>
<comment type="subcellular location">
    <subcellularLocation>
        <location evidence="1">Nucleus</location>
    </subcellularLocation>
</comment>
<evidence type="ECO:0000259" key="14">
    <source>
        <dbReference type="PROSITE" id="PS50014"/>
    </source>
</evidence>
<evidence type="ECO:0000256" key="8">
    <source>
        <dbReference type="ARBA" id="ARBA00023159"/>
    </source>
</evidence>
<keyword evidence="6" id="KW-0805">Transcription regulation</keyword>
<feature type="domain" description="N-acetyltransferase" evidence="15">
    <location>
        <begin position="70"/>
        <end position="165"/>
    </location>
</feature>
<dbReference type="GO" id="GO:0045944">
    <property type="term" value="P:positive regulation of transcription by RNA polymerase II"/>
    <property type="evidence" value="ECO:0007669"/>
    <property type="project" value="TreeGrafter"/>
</dbReference>
<comment type="similarity">
    <text evidence="2">Belongs to the acetyltransferase family. GCN5 subfamily.</text>
</comment>
<dbReference type="AlphaFoldDB" id="A0A2V0PH37"/>
<dbReference type="PANTHER" id="PTHR45750">
    <property type="entry name" value="GH11602P"/>
    <property type="match status" value="1"/>
</dbReference>
<dbReference type="InParanoid" id="A0A2V0PH37"/>
<evidence type="ECO:0000256" key="1">
    <source>
        <dbReference type="ARBA" id="ARBA00004123"/>
    </source>
</evidence>
<keyword evidence="8" id="KW-0010">Activator</keyword>
<dbReference type="Gene3D" id="3.40.630.30">
    <property type="match status" value="1"/>
</dbReference>
<evidence type="ECO:0000313" key="16">
    <source>
        <dbReference type="EMBL" id="GBF97233.1"/>
    </source>
</evidence>
<gene>
    <name evidence="16" type="ORF">Rsub_09924</name>
</gene>
<reference evidence="16 17" key="1">
    <citation type="journal article" date="2018" name="Sci. Rep.">
        <title>Raphidocelis subcapitata (=Pseudokirchneriella subcapitata) provides an insight into genome evolution and environmental adaptations in the Sphaeropleales.</title>
        <authorList>
            <person name="Suzuki S."/>
            <person name="Yamaguchi H."/>
            <person name="Nakajima N."/>
            <person name="Kawachi M."/>
        </authorList>
    </citation>
    <scope>NUCLEOTIDE SEQUENCE [LARGE SCALE GENOMIC DNA]</scope>
    <source>
        <strain evidence="16 17">NIES-35</strain>
    </source>
</reference>
<proteinExistence type="inferred from homology"/>
<dbReference type="PROSITE" id="PS50014">
    <property type="entry name" value="BROMODOMAIN_2"/>
    <property type="match status" value="1"/>
</dbReference>
<keyword evidence="11" id="KW-0012">Acyltransferase</keyword>
<sequence length="371" mass="40462">MSEPAAPESDSKRRRVDASASQQTATDAALHGLHLHLAPPRQPPGAGAPASYARASGAYTQREEHLQRQEAAGELQFAYSFGEIAFCAVTAAEQVKGFGTRLMNRTKGAARDHDGLTHFLTYADNNAVGYFLKQGFTRGITLPREVWGGYIKDYDGGTLMECVLHARLPYADLAGMLRQQKGALDAAMRALSGGHVVRDAPRRAARALPREGAHPQLREVPVPLDVGGVPGVREAGWTPHNAPRPKYRLLLEGGSAPVPPSPSNLNALMAAALAQLDAHADAWPFHRPVDRAEAVDYYDIIKDPVDLSLVRARLEARSYYATLDAFLADLRRMFANCRYYNAAATPYYQAANRLEAALDAYMGEHLVYEGE</sequence>
<evidence type="ECO:0000256" key="7">
    <source>
        <dbReference type="ARBA" id="ARBA00023117"/>
    </source>
</evidence>
<evidence type="ECO:0000256" key="12">
    <source>
        <dbReference type="PROSITE-ProRule" id="PRU00035"/>
    </source>
</evidence>
<name>A0A2V0PH37_9CHLO</name>
<dbReference type="InterPro" id="IPR016181">
    <property type="entry name" value="Acyl_CoA_acyltransferase"/>
</dbReference>
<dbReference type="Pfam" id="PF00583">
    <property type="entry name" value="Acetyltransf_1"/>
    <property type="match status" value="1"/>
</dbReference>
<dbReference type="GO" id="GO:0010484">
    <property type="term" value="F:histone H3 acetyltransferase activity"/>
    <property type="evidence" value="ECO:0007669"/>
    <property type="project" value="TreeGrafter"/>
</dbReference>
<dbReference type="InterPro" id="IPR018359">
    <property type="entry name" value="Bromodomain_CS"/>
</dbReference>
<comment type="caution">
    <text evidence="16">The sequence shown here is derived from an EMBL/GenBank/DDBJ whole genome shotgun (WGS) entry which is preliminary data.</text>
</comment>
<evidence type="ECO:0000256" key="11">
    <source>
        <dbReference type="ARBA" id="ARBA00023315"/>
    </source>
</evidence>
<feature type="region of interest" description="Disordered" evidence="13">
    <location>
        <begin position="1"/>
        <end position="64"/>
    </location>
</feature>
<evidence type="ECO:0000256" key="13">
    <source>
        <dbReference type="SAM" id="MobiDB-lite"/>
    </source>
</evidence>
<feature type="compositionally biased region" description="Low complexity" evidence="13">
    <location>
        <begin position="18"/>
        <end position="50"/>
    </location>
</feature>
<dbReference type="Pfam" id="PF00439">
    <property type="entry name" value="Bromodomain"/>
    <property type="match status" value="1"/>
</dbReference>
<evidence type="ECO:0000256" key="10">
    <source>
        <dbReference type="ARBA" id="ARBA00023242"/>
    </source>
</evidence>
<evidence type="ECO:0000256" key="3">
    <source>
        <dbReference type="ARBA" id="ARBA00013184"/>
    </source>
</evidence>
<protein>
    <recommendedName>
        <fullName evidence="3">histone acetyltransferase</fullName>
        <ecNumber evidence="3">2.3.1.48</ecNumber>
    </recommendedName>
</protein>
<dbReference type="PRINTS" id="PR00503">
    <property type="entry name" value="BROMODOMAIN"/>
</dbReference>
<evidence type="ECO:0000256" key="6">
    <source>
        <dbReference type="ARBA" id="ARBA00023015"/>
    </source>
</evidence>
<keyword evidence="10" id="KW-0539">Nucleus</keyword>
<keyword evidence="5" id="KW-0156">Chromatin regulator</keyword>
<dbReference type="SUPFAM" id="SSF55729">
    <property type="entry name" value="Acyl-CoA N-acyltransferases (Nat)"/>
    <property type="match status" value="1"/>
</dbReference>
<accession>A0A2V0PH37</accession>
<dbReference type="PROSITE" id="PS51186">
    <property type="entry name" value="GNAT"/>
    <property type="match status" value="1"/>
</dbReference>
<keyword evidence="17" id="KW-1185">Reference proteome</keyword>
<organism evidence="16 17">
    <name type="scientific">Raphidocelis subcapitata</name>
    <dbReference type="NCBI Taxonomy" id="307507"/>
    <lineage>
        <taxon>Eukaryota</taxon>
        <taxon>Viridiplantae</taxon>
        <taxon>Chlorophyta</taxon>
        <taxon>core chlorophytes</taxon>
        <taxon>Chlorophyceae</taxon>
        <taxon>CS clade</taxon>
        <taxon>Sphaeropleales</taxon>
        <taxon>Selenastraceae</taxon>
        <taxon>Raphidocelis</taxon>
    </lineage>
</organism>
<keyword evidence="9" id="KW-0804">Transcription</keyword>
<dbReference type="InterPro" id="IPR001487">
    <property type="entry name" value="Bromodomain"/>
</dbReference>
<evidence type="ECO:0000259" key="15">
    <source>
        <dbReference type="PROSITE" id="PS51186"/>
    </source>
</evidence>
<keyword evidence="4 16" id="KW-0808">Transferase</keyword>
<dbReference type="SUPFAM" id="SSF47370">
    <property type="entry name" value="Bromodomain"/>
    <property type="match status" value="1"/>
</dbReference>
<dbReference type="OrthoDB" id="1937912at2759"/>
<keyword evidence="7 12" id="KW-0103">Bromodomain</keyword>
<dbReference type="InterPro" id="IPR037800">
    <property type="entry name" value="GCN5"/>
</dbReference>
<dbReference type="Gene3D" id="1.20.920.10">
    <property type="entry name" value="Bromodomain-like"/>
    <property type="match status" value="1"/>
</dbReference>
<evidence type="ECO:0000256" key="4">
    <source>
        <dbReference type="ARBA" id="ARBA00022679"/>
    </source>
</evidence>
<dbReference type="InterPro" id="IPR000182">
    <property type="entry name" value="GNAT_dom"/>
</dbReference>
<dbReference type="SMART" id="SM00297">
    <property type="entry name" value="BROMO"/>
    <property type="match status" value="1"/>
</dbReference>
<dbReference type="PROSITE" id="PS00633">
    <property type="entry name" value="BROMODOMAIN_1"/>
    <property type="match status" value="1"/>
</dbReference>